<name>A0A183PZ25_9TREM</name>
<dbReference type="NCBIfam" id="TIGR00125">
    <property type="entry name" value="cyt_tran_rel"/>
    <property type="match status" value="1"/>
</dbReference>
<dbReference type="SUPFAM" id="SSF52374">
    <property type="entry name" value="Nucleotidylyl transferase"/>
    <property type="match status" value="1"/>
</dbReference>
<keyword evidence="4" id="KW-1185">Reference proteome</keyword>
<dbReference type="PANTHER" id="PTHR10739:SF13">
    <property type="entry name" value="CHOLINE-PHOSPHATE CYTIDYLYLTRANSFERASE"/>
    <property type="match status" value="1"/>
</dbReference>
<evidence type="ECO:0000313" key="4">
    <source>
        <dbReference type="Proteomes" id="UP000269396"/>
    </source>
</evidence>
<dbReference type="Proteomes" id="UP000269396">
    <property type="component" value="Unassembled WGS sequence"/>
</dbReference>
<dbReference type="PANTHER" id="PTHR10739">
    <property type="entry name" value="CYTIDYLYLTRANSFERASE"/>
    <property type="match status" value="1"/>
</dbReference>
<dbReference type="Pfam" id="PF01467">
    <property type="entry name" value="CTP_transf_like"/>
    <property type="match status" value="1"/>
</dbReference>
<sequence>MFHSGHARQLMQAKCAFPDTYLIVGVSNDADVHHYKGRTVMNEKERYEAIRHCRYVDEVINDAPWSITDEFLQKHKIDFVAHDDIPYASPDSEDVYKPLKDAGILPFNESFNENNAFIDVQINYPFSITGKKILIQS</sequence>
<organism evidence="3 4">
    <name type="scientific">Schistosoma mattheei</name>
    <dbReference type="NCBI Taxonomy" id="31246"/>
    <lineage>
        <taxon>Eukaryota</taxon>
        <taxon>Metazoa</taxon>
        <taxon>Spiralia</taxon>
        <taxon>Lophotrochozoa</taxon>
        <taxon>Platyhelminthes</taxon>
        <taxon>Trematoda</taxon>
        <taxon>Digenea</taxon>
        <taxon>Strigeidida</taxon>
        <taxon>Schistosomatoidea</taxon>
        <taxon>Schistosomatidae</taxon>
        <taxon>Schistosoma</taxon>
    </lineage>
</organism>
<dbReference type="Gene3D" id="3.40.50.620">
    <property type="entry name" value="HUPs"/>
    <property type="match status" value="1"/>
</dbReference>
<dbReference type="EMBL" id="UZAL01042651">
    <property type="protein sequence ID" value="VDP80299.1"/>
    <property type="molecule type" value="Genomic_DNA"/>
</dbReference>
<evidence type="ECO:0000313" key="3">
    <source>
        <dbReference type="EMBL" id="VDP80299.1"/>
    </source>
</evidence>
<reference evidence="3 4" key="1">
    <citation type="submission" date="2018-11" db="EMBL/GenBank/DDBJ databases">
        <authorList>
            <consortium name="Pathogen Informatics"/>
        </authorList>
    </citation>
    <scope>NUCLEOTIDE SEQUENCE [LARGE SCALE GENOMIC DNA]</scope>
    <source>
        <strain>Denwood</strain>
        <strain evidence="4">Zambia</strain>
    </source>
</reference>
<evidence type="ECO:0000256" key="1">
    <source>
        <dbReference type="ARBA" id="ARBA00025706"/>
    </source>
</evidence>
<proteinExistence type="predicted"/>
<gene>
    <name evidence="3" type="ORF">SMTD_LOCUS19611</name>
</gene>
<dbReference type="UniPathway" id="UPA00753">
    <property type="reaction ID" value="UER00739"/>
</dbReference>
<dbReference type="GO" id="GO:0031210">
    <property type="term" value="F:phosphatidylcholine binding"/>
    <property type="evidence" value="ECO:0007669"/>
    <property type="project" value="TreeGrafter"/>
</dbReference>
<comment type="pathway">
    <text evidence="1">Phospholipid metabolism; phosphatidylcholine biosynthesis; phosphatidylcholine from phosphocholine: step 1/2.</text>
</comment>
<dbReference type="AlphaFoldDB" id="A0A183PZ25"/>
<accession>A0A183PZ25</accession>
<dbReference type="InterPro" id="IPR045049">
    <property type="entry name" value="Pcy1-like"/>
</dbReference>
<dbReference type="InterPro" id="IPR004821">
    <property type="entry name" value="Cyt_trans-like"/>
</dbReference>
<protein>
    <recommendedName>
        <fullName evidence="2">choline-phosphate cytidylyltransferase</fullName>
        <ecNumber evidence="2">2.7.7.15</ecNumber>
    </recommendedName>
</protein>
<dbReference type="GO" id="GO:0004105">
    <property type="term" value="F:choline-phosphate cytidylyltransferase activity"/>
    <property type="evidence" value="ECO:0007669"/>
    <property type="project" value="UniProtKB-EC"/>
</dbReference>
<dbReference type="STRING" id="31246.A0A183PZ25"/>
<dbReference type="EC" id="2.7.7.15" evidence="2"/>
<dbReference type="InterPro" id="IPR014729">
    <property type="entry name" value="Rossmann-like_a/b/a_fold"/>
</dbReference>
<evidence type="ECO:0000256" key="2">
    <source>
        <dbReference type="ARBA" id="ARBA00026101"/>
    </source>
</evidence>